<protein>
    <submittedName>
        <fullName evidence="1">Uncharacterized protein</fullName>
    </submittedName>
</protein>
<name>A0A179B3D9_9ACTO</name>
<keyword evidence="2" id="KW-1185">Reference proteome</keyword>
<reference evidence="1 2" key="1">
    <citation type="submission" date="2016-04" db="EMBL/GenBank/DDBJ databases">
        <title>Peptidophaga gingivicola gen. nov., sp. nov., isolated from human subgingival plaque.</title>
        <authorList>
            <person name="Beall C.J."/>
            <person name="Mokrzan E.M."/>
            <person name="Griffen A.L."/>
            <person name="Leys E.J."/>
        </authorList>
    </citation>
    <scope>NUCLEOTIDE SEQUENCE [LARGE SCALE GENOMIC DNA]</scope>
    <source>
        <strain evidence="1 2">BA112</strain>
    </source>
</reference>
<sequence length="80" mass="8467">MELGTGSMALCGLPRKDHAASDVRIRFVRRRLAASKRGDRIAAFLNVALETDGPAALQAGLGYIAEASGSPKKEESPGRE</sequence>
<dbReference type="AlphaFoldDB" id="A0A179B3D9"/>
<proteinExistence type="predicted"/>
<evidence type="ECO:0000313" key="2">
    <source>
        <dbReference type="Proteomes" id="UP000078368"/>
    </source>
</evidence>
<comment type="caution">
    <text evidence="1">The sequence shown here is derived from an EMBL/GenBank/DDBJ whole genome shotgun (WGS) entry which is preliminary data.</text>
</comment>
<organism evidence="1 2">
    <name type="scientific">Peptidiphaga gingivicola</name>
    <dbReference type="NCBI Taxonomy" id="2741497"/>
    <lineage>
        <taxon>Bacteria</taxon>
        <taxon>Bacillati</taxon>
        <taxon>Actinomycetota</taxon>
        <taxon>Actinomycetes</taxon>
        <taxon>Actinomycetales</taxon>
        <taxon>Actinomycetaceae</taxon>
        <taxon>Peptidiphaga</taxon>
    </lineage>
</organism>
<gene>
    <name evidence="1" type="ORF">A4H34_03315</name>
</gene>
<dbReference type="RefSeq" id="WP_064231066.1">
    <property type="nucleotide sequence ID" value="NZ_LVZK01000001.1"/>
</dbReference>
<dbReference type="EMBL" id="LVZK01000001">
    <property type="protein sequence ID" value="OAP86212.1"/>
    <property type="molecule type" value="Genomic_DNA"/>
</dbReference>
<dbReference type="Proteomes" id="UP000078368">
    <property type="component" value="Unassembled WGS sequence"/>
</dbReference>
<evidence type="ECO:0000313" key="1">
    <source>
        <dbReference type="EMBL" id="OAP86212.1"/>
    </source>
</evidence>
<accession>A0A179B3D9</accession>